<dbReference type="InterPro" id="IPR001927">
    <property type="entry name" value="Na/Gal_symport"/>
</dbReference>
<dbReference type="InterPro" id="IPR039672">
    <property type="entry name" value="MFS_2"/>
</dbReference>
<dbReference type="GO" id="GO:0006814">
    <property type="term" value="P:sodium ion transport"/>
    <property type="evidence" value="ECO:0007669"/>
    <property type="project" value="InterPro"/>
</dbReference>
<feature type="transmembrane region" description="Helical" evidence="2">
    <location>
        <begin position="20"/>
        <end position="42"/>
    </location>
</feature>
<dbReference type="InterPro" id="IPR036259">
    <property type="entry name" value="MFS_trans_sf"/>
</dbReference>
<feature type="transmembrane region" description="Helical" evidence="2">
    <location>
        <begin position="372"/>
        <end position="391"/>
    </location>
</feature>
<keyword evidence="1" id="KW-0813">Transport</keyword>
<keyword evidence="2" id="KW-1133">Transmembrane helix</keyword>
<feature type="transmembrane region" description="Helical" evidence="2">
    <location>
        <begin position="190"/>
        <end position="211"/>
    </location>
</feature>
<dbReference type="GO" id="GO:0005886">
    <property type="term" value="C:plasma membrane"/>
    <property type="evidence" value="ECO:0007669"/>
    <property type="project" value="TreeGrafter"/>
</dbReference>
<dbReference type="GO" id="GO:0015293">
    <property type="term" value="F:symporter activity"/>
    <property type="evidence" value="ECO:0007669"/>
    <property type="project" value="InterPro"/>
</dbReference>
<organism evidence="3 4">
    <name type="scientific">Paucilactobacillus hokkaidonensis JCM 18461</name>
    <dbReference type="NCBI Taxonomy" id="1291742"/>
    <lineage>
        <taxon>Bacteria</taxon>
        <taxon>Bacillati</taxon>
        <taxon>Bacillota</taxon>
        <taxon>Bacilli</taxon>
        <taxon>Lactobacillales</taxon>
        <taxon>Lactobacillaceae</taxon>
        <taxon>Paucilactobacillus</taxon>
    </lineage>
</organism>
<feature type="transmembrane region" description="Helical" evidence="2">
    <location>
        <begin position="278"/>
        <end position="297"/>
    </location>
</feature>
<dbReference type="NCBIfam" id="TIGR00792">
    <property type="entry name" value="gph"/>
    <property type="match status" value="1"/>
</dbReference>
<keyword evidence="2" id="KW-0812">Transmembrane</keyword>
<dbReference type="PANTHER" id="PTHR11328:SF24">
    <property type="entry name" value="MAJOR FACILITATOR SUPERFAMILY (MFS) PROFILE DOMAIN-CONTAINING PROTEIN"/>
    <property type="match status" value="1"/>
</dbReference>
<feature type="transmembrane region" description="Helical" evidence="2">
    <location>
        <begin position="161"/>
        <end position="178"/>
    </location>
</feature>
<dbReference type="RefSeq" id="WP_041092207.1">
    <property type="nucleotide sequence ID" value="NZ_AP014680.1"/>
</dbReference>
<proteinExistence type="predicted"/>
<feature type="transmembrane region" description="Helical" evidence="2">
    <location>
        <begin position="90"/>
        <end position="112"/>
    </location>
</feature>
<dbReference type="CDD" id="cd17332">
    <property type="entry name" value="MFS_MelB_like"/>
    <property type="match status" value="1"/>
</dbReference>
<dbReference type="AlphaFoldDB" id="A0A0A1GV85"/>
<evidence type="ECO:0000256" key="1">
    <source>
        <dbReference type="ARBA" id="ARBA00022597"/>
    </source>
</evidence>
<feature type="transmembrane region" description="Helical" evidence="2">
    <location>
        <begin position="411"/>
        <end position="433"/>
    </location>
</feature>
<name>A0A0A1GV85_9LACO</name>
<dbReference type="Proteomes" id="UP000031620">
    <property type="component" value="Chromosome"/>
</dbReference>
<dbReference type="EMBL" id="AP014680">
    <property type="protein sequence ID" value="BAP84753.1"/>
    <property type="molecule type" value="Genomic_DNA"/>
</dbReference>
<gene>
    <name evidence="3" type="ORF">LOOC260_101750</name>
</gene>
<dbReference type="PANTHER" id="PTHR11328">
    <property type="entry name" value="MAJOR FACILITATOR SUPERFAMILY DOMAIN-CONTAINING PROTEIN"/>
    <property type="match status" value="1"/>
</dbReference>
<keyword evidence="2" id="KW-0472">Membrane</keyword>
<feature type="transmembrane region" description="Helical" evidence="2">
    <location>
        <begin position="241"/>
        <end position="266"/>
    </location>
</feature>
<dbReference type="Pfam" id="PF13347">
    <property type="entry name" value="MFS_2"/>
    <property type="match status" value="1"/>
</dbReference>
<protein>
    <submittedName>
        <fullName evidence="3">Major facilitator superfamily transporter</fullName>
    </submittedName>
</protein>
<accession>A0A0A1GV85</accession>
<dbReference type="KEGG" id="lho:LOOC260_101750"/>
<feature type="transmembrane region" description="Helical" evidence="2">
    <location>
        <begin position="118"/>
        <end position="141"/>
    </location>
</feature>
<feature type="transmembrane region" description="Helical" evidence="2">
    <location>
        <begin position="304"/>
        <end position="323"/>
    </location>
</feature>
<evidence type="ECO:0000256" key="2">
    <source>
        <dbReference type="SAM" id="Phobius"/>
    </source>
</evidence>
<keyword evidence="1" id="KW-0762">Sugar transport</keyword>
<dbReference type="STRING" id="1291742.LOOC260_101750"/>
<dbReference type="SUPFAM" id="SSF103473">
    <property type="entry name" value="MFS general substrate transporter"/>
    <property type="match status" value="1"/>
</dbReference>
<sequence length="465" mass="50942">MDASTKKIRPIGNISVGEKVGFGLGDMACNLVYASISSYLLFFYTDVFGISAGAAALMFLIVRFIDAFSDPIAGFIIDHTSTRFGRYRPFLLYGAIPFAVLAVLCFSTPSLHGASKLLYAYATYILLSVCYTLVNVPYGALTSAMTNDQQESVSLTTFRTFLANVGQVIVAFGVPFLADLMTKSVGLSKAWQLTMVIMGTIGGLLLLICFASTHERVKTPANHLKISVKDIWTQFRVNRPLVVLAIFFFVIYGVKSIVSSTGIYYVTYFVGRADLVKWYSLAGTLPALLFIPMIPWLARKLSKFQLIILSVSADIIGMAGLFFCKPEWITLILISRGIASVGNGMISAYMWALIPETVEYGEWKTNKRMGGMIYAIIGFVFKCGNALGGMIPGLVLSMSGYVEGVKHQSAGAINGIVIATTIVPIVIYFIAIFSMKFYNLDKDTYAKISAELQARNAKEMESEEN</sequence>
<evidence type="ECO:0000313" key="3">
    <source>
        <dbReference type="EMBL" id="BAP84753.1"/>
    </source>
</evidence>
<reference evidence="3 4" key="1">
    <citation type="submission" date="2014-11" db="EMBL/GenBank/DDBJ databases">
        <title>Complete genome sequence and analysis of Lactobacillus hokkaidonensis LOOC260T.</title>
        <authorList>
            <person name="Tanizawa Y."/>
            <person name="Tohno M."/>
            <person name="Kaminuma E."/>
            <person name="Nakamura Y."/>
            <person name="Arita M."/>
        </authorList>
    </citation>
    <scope>NUCLEOTIDE SEQUENCE [LARGE SCALE GENOMIC DNA]</scope>
    <source>
        <strain evidence="3 4">LOOC260</strain>
    </source>
</reference>
<dbReference type="HOGENOM" id="CLU_027408_0_2_9"/>
<feature type="transmembrane region" description="Helical" evidence="2">
    <location>
        <begin position="48"/>
        <end position="69"/>
    </location>
</feature>
<dbReference type="Gene3D" id="1.20.1250.20">
    <property type="entry name" value="MFS general substrate transporter like domains"/>
    <property type="match status" value="2"/>
</dbReference>
<dbReference type="GO" id="GO:0008643">
    <property type="term" value="P:carbohydrate transport"/>
    <property type="evidence" value="ECO:0007669"/>
    <property type="project" value="InterPro"/>
</dbReference>
<evidence type="ECO:0000313" key="4">
    <source>
        <dbReference type="Proteomes" id="UP000031620"/>
    </source>
</evidence>
<feature type="transmembrane region" description="Helical" evidence="2">
    <location>
        <begin position="329"/>
        <end position="351"/>
    </location>
</feature>